<feature type="transmembrane region" description="Helical" evidence="8">
    <location>
        <begin position="94"/>
        <end position="113"/>
    </location>
</feature>
<comment type="pathway">
    <text evidence="8">Quinol/quinone metabolism; menaquinone biosynthesis; menaquinol from 1,4-dihydroxy-2-naphthoate: step 1/2.</text>
</comment>
<dbReference type="EC" id="2.5.1.74" evidence="8 9"/>
<keyword evidence="2 8" id="KW-0474">Menaquinone biosynthesis</keyword>
<evidence type="ECO:0000313" key="10">
    <source>
        <dbReference type="EMBL" id="GAX88837.1"/>
    </source>
</evidence>
<comment type="function">
    <text evidence="8">Conversion of 1,4-dihydroxy-2-naphthoate (DHNA) to demethylmenaquinone (DMK).</text>
</comment>
<dbReference type="PANTHER" id="PTHR13929:SF0">
    <property type="entry name" value="UBIA PRENYLTRANSFERASE DOMAIN-CONTAINING PROTEIN 1"/>
    <property type="match status" value="1"/>
</dbReference>
<keyword evidence="4 8" id="KW-0808">Transferase</keyword>
<dbReference type="RefSeq" id="WP_096180541.1">
    <property type="nucleotide sequence ID" value="NZ_BDUF01000009.1"/>
</dbReference>
<keyword evidence="3 8" id="KW-1003">Cell membrane</keyword>
<keyword evidence="7 8" id="KW-0472">Membrane</keyword>
<comment type="similarity">
    <text evidence="8">Belongs to the MenA family. Type 1 subfamily.</text>
</comment>
<dbReference type="PANTHER" id="PTHR13929">
    <property type="entry name" value="1,4-DIHYDROXY-2-NAPHTHOATE OCTAPRENYLTRANSFERASE"/>
    <property type="match status" value="1"/>
</dbReference>
<keyword evidence="6 8" id="KW-1133">Transmembrane helix</keyword>
<feature type="transmembrane region" description="Helical" evidence="8">
    <location>
        <begin position="149"/>
        <end position="166"/>
    </location>
</feature>
<feature type="transmembrane region" description="Helical" evidence="8">
    <location>
        <begin position="120"/>
        <end position="137"/>
    </location>
</feature>
<dbReference type="InterPro" id="IPR044878">
    <property type="entry name" value="UbiA_sf"/>
</dbReference>
<sequence>MDNRQSNLFQIWFQAIRFPSLTAGLIPVMLGGAFAVIDRAFQSVPFLLALLGSMLLQAGTHLLNDYYDDLSGADRGEFVTGNAIQRGLLTPKQVYMAGLICFLLALLPGLYLVTKVGSGVLWFGLAGFILGYCYSGGPFPLAYRGFGEPAVFLAMGPLLVLATYFVQVGTIRWSVLLGSIPAGLLAAAILHTNNLRDREQDPSVGKITLANLLTENNAKLTLAGLLAAAYAIQAILVLFGVIPLLALLPLLTLPIAVRVIRRAWTSQTPLEINLVLGLTVLLQLLFGMAYALGLFASVLFM</sequence>
<feature type="transmembrane region" description="Helical" evidence="8">
    <location>
        <begin position="12"/>
        <end position="37"/>
    </location>
</feature>
<feature type="transmembrane region" description="Helical" evidence="8">
    <location>
        <begin position="274"/>
        <end position="300"/>
    </location>
</feature>
<comment type="caution">
    <text evidence="10">The sequence shown here is derived from an EMBL/GenBank/DDBJ whole genome shotgun (WGS) entry which is preliminary data.</text>
</comment>
<dbReference type="GO" id="GO:0009234">
    <property type="term" value="P:menaquinone biosynthetic process"/>
    <property type="evidence" value="ECO:0007669"/>
    <property type="project" value="UniProtKB-UniRule"/>
</dbReference>
<evidence type="ECO:0000256" key="5">
    <source>
        <dbReference type="ARBA" id="ARBA00022692"/>
    </source>
</evidence>
<dbReference type="Gene3D" id="1.10.357.140">
    <property type="entry name" value="UbiA prenyltransferase"/>
    <property type="match status" value="1"/>
</dbReference>
<evidence type="ECO:0000256" key="8">
    <source>
        <dbReference type="HAMAP-Rule" id="MF_01937"/>
    </source>
</evidence>
<gene>
    <name evidence="8" type="primary">menA</name>
    <name evidence="10" type="ORF">EFBL_0451</name>
</gene>
<keyword evidence="11" id="KW-1185">Reference proteome</keyword>
<evidence type="ECO:0000256" key="3">
    <source>
        <dbReference type="ARBA" id="ARBA00022475"/>
    </source>
</evidence>
<proteinExistence type="inferred from homology"/>
<dbReference type="InterPro" id="IPR004657">
    <property type="entry name" value="MenA"/>
</dbReference>
<comment type="subcellular location">
    <subcellularLocation>
        <location evidence="8">Cell membrane</location>
        <topology evidence="8">Multi-pass membrane protein</topology>
    </subcellularLocation>
    <subcellularLocation>
        <location evidence="1">Membrane</location>
        <topology evidence="1">Multi-pass membrane protein</topology>
    </subcellularLocation>
</comment>
<evidence type="ECO:0000256" key="2">
    <source>
        <dbReference type="ARBA" id="ARBA00022428"/>
    </source>
</evidence>
<dbReference type="GO" id="GO:0005886">
    <property type="term" value="C:plasma membrane"/>
    <property type="evidence" value="ECO:0007669"/>
    <property type="project" value="UniProtKB-SubCell"/>
</dbReference>
<dbReference type="EMBL" id="BDUF01000009">
    <property type="protein sequence ID" value="GAX88837.1"/>
    <property type="molecule type" value="Genomic_DNA"/>
</dbReference>
<evidence type="ECO:0000256" key="7">
    <source>
        <dbReference type="ARBA" id="ARBA00023136"/>
    </source>
</evidence>
<dbReference type="HAMAP" id="MF_01937">
    <property type="entry name" value="MenA_1"/>
    <property type="match status" value="1"/>
</dbReference>
<feature type="transmembrane region" description="Helical" evidence="8">
    <location>
        <begin position="44"/>
        <end position="63"/>
    </location>
</feature>
<feature type="transmembrane region" description="Helical" evidence="8">
    <location>
        <begin position="173"/>
        <end position="192"/>
    </location>
</feature>
<feature type="transmembrane region" description="Helical" evidence="8">
    <location>
        <begin position="230"/>
        <end position="253"/>
    </location>
</feature>
<dbReference type="InterPro" id="IPR026046">
    <property type="entry name" value="UBIAD1"/>
</dbReference>
<keyword evidence="5 8" id="KW-0812">Transmembrane</keyword>
<name>A0A292YFJ7_9BACL</name>
<dbReference type="NCBIfam" id="TIGR00751">
    <property type="entry name" value="menA"/>
    <property type="match status" value="1"/>
</dbReference>
<accession>A0A292YFJ7</accession>
<dbReference type="GO" id="GO:0042371">
    <property type="term" value="P:vitamin K biosynthetic process"/>
    <property type="evidence" value="ECO:0007669"/>
    <property type="project" value="TreeGrafter"/>
</dbReference>
<dbReference type="InterPro" id="IPR000537">
    <property type="entry name" value="UbiA_prenyltransferase"/>
</dbReference>
<dbReference type="PIRSF" id="PIRSF005355">
    <property type="entry name" value="UBIAD1"/>
    <property type="match status" value="1"/>
</dbReference>
<dbReference type="AlphaFoldDB" id="A0A292YFJ7"/>
<evidence type="ECO:0000256" key="1">
    <source>
        <dbReference type="ARBA" id="ARBA00004141"/>
    </source>
</evidence>
<reference evidence="11" key="1">
    <citation type="submission" date="2017-07" db="EMBL/GenBank/DDBJ databases">
        <title>Draft genome sequence of Effusibacillus lacus strain skLN1.</title>
        <authorList>
            <person name="Watanabe M."/>
            <person name="Kojima H."/>
            <person name="Fukui M."/>
        </authorList>
    </citation>
    <scope>NUCLEOTIDE SEQUENCE [LARGE SCALE GENOMIC DNA]</scope>
    <source>
        <strain evidence="11">skLN1</strain>
    </source>
</reference>
<evidence type="ECO:0000256" key="9">
    <source>
        <dbReference type="NCBIfam" id="TIGR00751"/>
    </source>
</evidence>
<evidence type="ECO:0000256" key="6">
    <source>
        <dbReference type="ARBA" id="ARBA00022989"/>
    </source>
</evidence>
<protein>
    <recommendedName>
        <fullName evidence="8 9">1,4-dihydroxy-2-naphthoate octaprenyltransferase</fullName>
        <shortName evidence="8">DHNA-octaprenyltransferase</shortName>
        <ecNumber evidence="8 9">2.5.1.74</ecNumber>
    </recommendedName>
</protein>
<dbReference type="OrthoDB" id="9767568at2"/>
<dbReference type="UniPathway" id="UPA00079">
    <property type="reaction ID" value="UER00168"/>
</dbReference>
<dbReference type="Proteomes" id="UP000217785">
    <property type="component" value="Unassembled WGS sequence"/>
</dbReference>
<organism evidence="10 11">
    <name type="scientific">Effusibacillus lacus</name>
    <dbReference type="NCBI Taxonomy" id="1348429"/>
    <lineage>
        <taxon>Bacteria</taxon>
        <taxon>Bacillati</taxon>
        <taxon>Bacillota</taxon>
        <taxon>Bacilli</taxon>
        <taxon>Bacillales</taxon>
        <taxon>Alicyclobacillaceae</taxon>
        <taxon>Effusibacillus</taxon>
    </lineage>
</organism>
<evidence type="ECO:0000256" key="4">
    <source>
        <dbReference type="ARBA" id="ARBA00022679"/>
    </source>
</evidence>
<comment type="catalytic activity">
    <reaction evidence="8">
        <text>an all-trans-polyprenyl diphosphate + 1,4-dihydroxy-2-naphthoate + H(+) = a 2-demethylmenaquinol + CO2 + diphosphate</text>
        <dbReference type="Rhea" id="RHEA:26478"/>
        <dbReference type="Rhea" id="RHEA-COMP:9563"/>
        <dbReference type="Rhea" id="RHEA-COMP:9564"/>
        <dbReference type="ChEBI" id="CHEBI:11173"/>
        <dbReference type="ChEBI" id="CHEBI:15378"/>
        <dbReference type="ChEBI" id="CHEBI:16526"/>
        <dbReference type="ChEBI" id="CHEBI:33019"/>
        <dbReference type="ChEBI" id="CHEBI:55437"/>
        <dbReference type="ChEBI" id="CHEBI:58914"/>
        <dbReference type="EC" id="2.5.1.74"/>
    </reaction>
</comment>
<dbReference type="Pfam" id="PF01040">
    <property type="entry name" value="UbiA"/>
    <property type="match status" value="1"/>
</dbReference>
<evidence type="ECO:0000313" key="11">
    <source>
        <dbReference type="Proteomes" id="UP000217785"/>
    </source>
</evidence>
<dbReference type="GO" id="GO:0046428">
    <property type="term" value="F:1,4-dihydroxy-2-naphthoate polyprenyltransferase activity"/>
    <property type="evidence" value="ECO:0007669"/>
    <property type="project" value="UniProtKB-UniRule"/>
</dbReference>
<dbReference type="CDD" id="cd13962">
    <property type="entry name" value="PT_UbiA_UBIAD1"/>
    <property type="match status" value="1"/>
</dbReference>